<feature type="domain" description="NlpC/P60" evidence="5">
    <location>
        <begin position="98"/>
        <end position="229"/>
    </location>
</feature>
<dbReference type="Gene3D" id="3.90.1720.10">
    <property type="entry name" value="endopeptidase domain like (from Nostoc punctiforme)"/>
    <property type="match status" value="1"/>
</dbReference>
<dbReference type="Pfam" id="PF18348">
    <property type="entry name" value="SH3_16"/>
    <property type="match status" value="1"/>
</dbReference>
<dbReference type="InterPro" id="IPR051202">
    <property type="entry name" value="Peptidase_C40"/>
</dbReference>
<evidence type="ECO:0000259" key="5">
    <source>
        <dbReference type="PROSITE" id="PS51935"/>
    </source>
</evidence>
<keyword evidence="4" id="KW-0788">Thiol protease</keyword>
<name>A0ABV0JZD1_9CYAN</name>
<gene>
    <name evidence="6" type="ORF">NC992_03085</name>
</gene>
<organism evidence="6 7">
    <name type="scientific">Leptolyngbya subtilissima DQ-A4</name>
    <dbReference type="NCBI Taxonomy" id="2933933"/>
    <lineage>
        <taxon>Bacteria</taxon>
        <taxon>Bacillati</taxon>
        <taxon>Cyanobacteriota</taxon>
        <taxon>Cyanophyceae</taxon>
        <taxon>Leptolyngbyales</taxon>
        <taxon>Leptolyngbyaceae</taxon>
        <taxon>Leptolyngbya group</taxon>
        <taxon>Leptolyngbya</taxon>
    </lineage>
</organism>
<evidence type="ECO:0000313" key="7">
    <source>
        <dbReference type="Proteomes" id="UP001482513"/>
    </source>
</evidence>
<evidence type="ECO:0000256" key="1">
    <source>
        <dbReference type="ARBA" id="ARBA00007074"/>
    </source>
</evidence>
<dbReference type="PANTHER" id="PTHR47053:SF1">
    <property type="entry name" value="MUREIN DD-ENDOPEPTIDASE MEPH-RELATED"/>
    <property type="match status" value="1"/>
</dbReference>
<dbReference type="PANTHER" id="PTHR47053">
    <property type="entry name" value="MUREIN DD-ENDOPEPTIDASE MEPH-RELATED"/>
    <property type="match status" value="1"/>
</dbReference>
<evidence type="ECO:0000256" key="3">
    <source>
        <dbReference type="ARBA" id="ARBA00022801"/>
    </source>
</evidence>
<proteinExistence type="inferred from homology"/>
<protein>
    <submittedName>
        <fullName evidence="6">C40 family peptidase</fullName>
    </submittedName>
</protein>
<accession>A0ABV0JZD1</accession>
<dbReference type="InterPro" id="IPR041382">
    <property type="entry name" value="SH3_16"/>
</dbReference>
<dbReference type="Proteomes" id="UP001482513">
    <property type="component" value="Unassembled WGS sequence"/>
</dbReference>
<keyword evidence="3" id="KW-0378">Hydrolase</keyword>
<evidence type="ECO:0000256" key="4">
    <source>
        <dbReference type="ARBA" id="ARBA00022807"/>
    </source>
</evidence>
<dbReference type="Gene3D" id="2.30.30.40">
    <property type="entry name" value="SH3 Domains"/>
    <property type="match status" value="1"/>
</dbReference>
<dbReference type="Pfam" id="PF00877">
    <property type="entry name" value="NLPC_P60"/>
    <property type="match status" value="1"/>
</dbReference>
<dbReference type="SUPFAM" id="SSF54001">
    <property type="entry name" value="Cysteine proteinases"/>
    <property type="match status" value="1"/>
</dbReference>
<dbReference type="PROSITE" id="PS51935">
    <property type="entry name" value="NLPC_P60"/>
    <property type="match status" value="1"/>
</dbReference>
<sequence>MDSSAAFSSQEGLFASFGQEYICDQALNLYKTDALEGLVTQAAVGRHLRLMQASPQAYAVILCEDDYPGWISAADGDALKPAEQSYQPVSLDRSAIEPRLPEAIAFTQRAMATPNTYLWGGTVGPNYDCSGLMQAAFASVGIRLPRDSYQQEAFTQPIGWDELLPGDLIFFGTPERTKHVALYLGQGDYIHSSGVDQGRNGIGIDSLTDLSHPVSASYHRQLRRAGRVMTSYCPGGAL</sequence>
<comment type="similarity">
    <text evidence="1">Belongs to the peptidase C40 family.</text>
</comment>
<dbReference type="EMBL" id="JAMPKX010000001">
    <property type="protein sequence ID" value="MEP0945848.1"/>
    <property type="molecule type" value="Genomic_DNA"/>
</dbReference>
<dbReference type="SUPFAM" id="SSF82057">
    <property type="entry name" value="Prokaryotic SH3-related domain"/>
    <property type="match status" value="1"/>
</dbReference>
<evidence type="ECO:0000256" key="2">
    <source>
        <dbReference type="ARBA" id="ARBA00022670"/>
    </source>
</evidence>
<comment type="caution">
    <text evidence="6">The sequence shown here is derived from an EMBL/GenBank/DDBJ whole genome shotgun (WGS) entry which is preliminary data.</text>
</comment>
<dbReference type="InterPro" id="IPR038765">
    <property type="entry name" value="Papain-like_cys_pep_sf"/>
</dbReference>
<keyword evidence="7" id="KW-1185">Reference proteome</keyword>
<reference evidence="6 7" key="1">
    <citation type="submission" date="2022-04" db="EMBL/GenBank/DDBJ databases">
        <title>Positive selection, recombination, and allopatry shape intraspecific diversity of widespread and dominant cyanobacteria.</title>
        <authorList>
            <person name="Wei J."/>
            <person name="Shu W."/>
            <person name="Hu C."/>
        </authorList>
    </citation>
    <scope>NUCLEOTIDE SEQUENCE [LARGE SCALE GENOMIC DNA]</scope>
    <source>
        <strain evidence="6 7">DQ-A4</strain>
    </source>
</reference>
<dbReference type="InterPro" id="IPR000064">
    <property type="entry name" value="NLP_P60_dom"/>
</dbReference>
<evidence type="ECO:0000313" key="6">
    <source>
        <dbReference type="EMBL" id="MEP0945848.1"/>
    </source>
</evidence>
<dbReference type="RefSeq" id="WP_190699243.1">
    <property type="nucleotide sequence ID" value="NZ_JAMPKX010000001.1"/>
</dbReference>
<keyword evidence="2" id="KW-0645">Protease</keyword>